<gene>
    <name evidence="1" type="ORF">A4U53_03050</name>
</gene>
<dbReference type="InterPro" id="IPR011006">
    <property type="entry name" value="CheY-like_superfamily"/>
</dbReference>
<accession>A0A179BR72</accession>
<evidence type="ECO:0000313" key="1">
    <source>
        <dbReference type="EMBL" id="OAP94196.1"/>
    </source>
</evidence>
<organism evidence="1">
    <name type="scientific">Rhizobium leguminosarum</name>
    <dbReference type="NCBI Taxonomy" id="384"/>
    <lineage>
        <taxon>Bacteria</taxon>
        <taxon>Pseudomonadati</taxon>
        <taxon>Pseudomonadota</taxon>
        <taxon>Alphaproteobacteria</taxon>
        <taxon>Hyphomicrobiales</taxon>
        <taxon>Rhizobiaceae</taxon>
        <taxon>Rhizobium/Agrobacterium group</taxon>
        <taxon>Rhizobium</taxon>
    </lineage>
</organism>
<proteinExistence type="predicted"/>
<reference evidence="1" key="1">
    <citation type="submission" date="2016-04" db="EMBL/GenBank/DDBJ databases">
        <title>Fast-growing isolate from the root nodules of Vavilovia formosa.</title>
        <authorList>
            <person name="Kimeklis A."/>
            <person name="Safronova V."/>
            <person name="Belimov A."/>
            <person name="Andronov E."/>
        </authorList>
    </citation>
    <scope>NUCLEOTIDE SEQUENCE [LARGE SCALE GENOMIC DNA]</scope>
    <source>
        <strain evidence="1">Vaf-46</strain>
    </source>
</reference>
<dbReference type="EMBL" id="LWBS01000220">
    <property type="protein sequence ID" value="OAP94196.1"/>
    <property type="molecule type" value="Genomic_DNA"/>
</dbReference>
<dbReference type="SUPFAM" id="SSF52172">
    <property type="entry name" value="CheY-like"/>
    <property type="match status" value="1"/>
</dbReference>
<comment type="caution">
    <text evidence="1">The sequence shown here is derived from an EMBL/GenBank/DDBJ whole genome shotgun (WGS) entry which is preliminary data.</text>
</comment>
<protein>
    <recommendedName>
        <fullName evidence="2">Response regulatory domain-containing protein</fullName>
    </recommendedName>
</protein>
<sequence>MNFLHVRIEPPLEEFIVVVQHRPDVARRLESALGHAGATVFTANTAVETVEVMNRYQAHLVVVDTHDGEGVFNEHVVFAAFHRGSGRICYSETFPEDGLMTWARWVDIRESVAAVVEQAIEWRRRMKE</sequence>
<evidence type="ECO:0008006" key="2">
    <source>
        <dbReference type="Google" id="ProtNLM"/>
    </source>
</evidence>
<name>A0A179BR72_RHILE</name>
<dbReference type="AlphaFoldDB" id="A0A179BR72"/>